<dbReference type="GO" id="GO:0005576">
    <property type="term" value="C:extracellular region"/>
    <property type="evidence" value="ECO:0007669"/>
    <property type="project" value="UniProtKB-SubCell"/>
</dbReference>
<dbReference type="Gene3D" id="2.60.40.760">
    <property type="entry name" value="Expansin, cellulose-binding-like domain"/>
    <property type="match status" value="1"/>
</dbReference>
<organism evidence="6 7">
    <name type="scientific">Hordeum vulgare subsp. vulgare</name>
    <name type="common">Domesticated barley</name>
    <dbReference type="NCBI Taxonomy" id="112509"/>
    <lineage>
        <taxon>Eukaryota</taxon>
        <taxon>Viridiplantae</taxon>
        <taxon>Streptophyta</taxon>
        <taxon>Embryophyta</taxon>
        <taxon>Tracheophyta</taxon>
        <taxon>Spermatophyta</taxon>
        <taxon>Magnoliopsida</taxon>
        <taxon>Liliopsida</taxon>
        <taxon>Poales</taxon>
        <taxon>Poaceae</taxon>
        <taxon>BOP clade</taxon>
        <taxon>Pooideae</taxon>
        <taxon>Triticodae</taxon>
        <taxon>Triticeae</taxon>
        <taxon>Hordeinae</taxon>
        <taxon>Hordeum</taxon>
    </lineage>
</organism>
<dbReference type="Pfam" id="PF01357">
    <property type="entry name" value="Expansin_C"/>
    <property type="match status" value="1"/>
</dbReference>
<reference evidence="6" key="2">
    <citation type="submission" date="2020-10" db="EMBL/GenBank/DDBJ databases">
        <authorList>
            <person name="Scholz U."/>
            <person name="Mascher M."/>
            <person name="Fiebig A."/>
        </authorList>
    </citation>
    <scope>NUCLEOTIDE SEQUENCE [LARGE SCALE GENOMIC DNA]</scope>
    <source>
        <strain evidence="6">cv. Morex</strain>
    </source>
</reference>
<comment type="similarity">
    <text evidence="2">Belongs to the expansin family. Expansin B subfamily.</text>
</comment>
<accession>A0A8I6XTP9</accession>
<comment type="subcellular location">
    <subcellularLocation>
        <location evidence="1">Secreted</location>
    </subcellularLocation>
</comment>
<gene>
    <name evidence="6" type="primary">LOC123447111</name>
</gene>
<dbReference type="AlphaFoldDB" id="A0A8I6XTP9"/>
<dbReference type="PANTHER" id="PTHR31692">
    <property type="entry name" value="EXPANSIN-B3"/>
    <property type="match status" value="1"/>
</dbReference>
<evidence type="ECO:0000256" key="4">
    <source>
        <dbReference type="SAM" id="SignalP"/>
    </source>
</evidence>
<keyword evidence="4" id="KW-0732">Signal</keyword>
<evidence type="ECO:0000259" key="5">
    <source>
        <dbReference type="PROSITE" id="PS50843"/>
    </source>
</evidence>
<evidence type="ECO:0000256" key="1">
    <source>
        <dbReference type="ARBA" id="ARBA00004613"/>
    </source>
</evidence>
<evidence type="ECO:0000256" key="3">
    <source>
        <dbReference type="ARBA" id="ARBA00022525"/>
    </source>
</evidence>
<dbReference type="EnsemblPlants" id="HORVU.MOREX.r3.4HG0405270.1">
    <property type="protein sequence ID" value="HORVU.MOREX.r3.4HG0405270.1.CDS1"/>
    <property type="gene ID" value="HORVU.MOREX.r3.4HG0405270"/>
</dbReference>
<keyword evidence="3" id="KW-0964">Secreted</keyword>
<dbReference type="SUPFAM" id="SSF49590">
    <property type="entry name" value="PHL pollen allergen"/>
    <property type="match status" value="1"/>
</dbReference>
<dbReference type="GeneID" id="123447111"/>
<dbReference type="InterPro" id="IPR007117">
    <property type="entry name" value="Expansin_CBD"/>
</dbReference>
<dbReference type="SMR" id="A0A8I6XTP9"/>
<reference evidence="6" key="3">
    <citation type="submission" date="2022-01" db="UniProtKB">
        <authorList>
            <consortium name="EnsemblPlants"/>
        </authorList>
    </citation>
    <scope>IDENTIFICATION</scope>
    <source>
        <strain evidence="6">subsp. vulgare</strain>
    </source>
</reference>
<feature type="domain" description="Expansin-like CBD" evidence="5">
    <location>
        <begin position="39"/>
        <end position="119"/>
    </location>
</feature>
<name>A0A8I6XTP9_HORVV</name>
<evidence type="ECO:0000313" key="7">
    <source>
        <dbReference type="Proteomes" id="UP000011116"/>
    </source>
</evidence>
<dbReference type="InterPro" id="IPR036749">
    <property type="entry name" value="Expansin_CBD_sf"/>
</dbReference>
<feature type="chain" id="PRO_5035318495" description="Expansin-like CBD domain-containing protein" evidence="4">
    <location>
        <begin position="25"/>
        <end position="121"/>
    </location>
</feature>
<proteinExistence type="inferred from homology"/>
<dbReference type="Proteomes" id="UP000011116">
    <property type="component" value="Chromosome 4H"/>
</dbReference>
<evidence type="ECO:0000313" key="6">
    <source>
        <dbReference type="EnsemblPlants" id="HORVU.MOREX.r3.4HG0405270.1.CDS1"/>
    </source>
</evidence>
<dbReference type="InterPro" id="IPR005453">
    <property type="entry name" value="Allergen_Lolp2"/>
</dbReference>
<protein>
    <recommendedName>
        <fullName evidence="5">Expansin-like CBD domain-containing protein</fullName>
    </recommendedName>
</protein>
<dbReference type="OrthoDB" id="641394at2759"/>
<dbReference type="RefSeq" id="XP_044979616.1">
    <property type="nucleotide sequence ID" value="XM_045123681.1"/>
</dbReference>
<dbReference type="PANTHER" id="PTHR31692:SF91">
    <property type="entry name" value="EXPANSIN-LIKE CBD DOMAIN-CONTAINING PROTEIN"/>
    <property type="match status" value="1"/>
</dbReference>
<dbReference type="PRINTS" id="PR01637">
    <property type="entry name" value="LOLP2ALLERGN"/>
</dbReference>
<sequence>MASSSSSRLLATAVLTALFAGAMSVVKVSFTVEKGSDAKKLVLEIDYTGPGDNLAEVELRQYGSEEWQPLTKKGDLWEVSCSKALVDPFNLRFLSKNGMRNVFDQVFSTDFQIGKTYASEE</sequence>
<dbReference type="Gramene" id="HORVU.MOREX.r2.4HG0337390.1">
    <property type="protein sequence ID" value="HORVU.MOREX.r2.4HG0337390.1.CDS.1"/>
    <property type="gene ID" value="HORVU.MOREX.r2.4HG0337390"/>
</dbReference>
<dbReference type="KEGG" id="hvg:123447111"/>
<keyword evidence="7" id="KW-1185">Reference proteome</keyword>
<evidence type="ECO:0000256" key="2">
    <source>
        <dbReference type="ARBA" id="ARBA00005650"/>
    </source>
</evidence>
<reference evidence="7" key="1">
    <citation type="journal article" date="2012" name="Nature">
        <title>A physical, genetic and functional sequence assembly of the barley genome.</title>
        <authorList>
            <consortium name="The International Barley Genome Sequencing Consortium"/>
            <person name="Mayer K.F."/>
            <person name="Waugh R."/>
            <person name="Brown J.W."/>
            <person name="Schulman A."/>
            <person name="Langridge P."/>
            <person name="Platzer M."/>
            <person name="Fincher G.B."/>
            <person name="Muehlbauer G.J."/>
            <person name="Sato K."/>
            <person name="Close T.J."/>
            <person name="Wise R.P."/>
            <person name="Stein N."/>
        </authorList>
    </citation>
    <scope>NUCLEOTIDE SEQUENCE [LARGE SCALE GENOMIC DNA]</scope>
    <source>
        <strain evidence="7">cv. Morex</strain>
    </source>
</reference>
<dbReference type="PROSITE" id="PS50843">
    <property type="entry name" value="EXPANSIN_CBD"/>
    <property type="match status" value="1"/>
</dbReference>
<feature type="signal peptide" evidence="4">
    <location>
        <begin position="1"/>
        <end position="24"/>
    </location>
</feature>
<dbReference type="Gramene" id="HORVU.MOREX.r3.4HG0405270.1">
    <property type="protein sequence ID" value="HORVU.MOREX.r3.4HG0405270.1.CDS1"/>
    <property type="gene ID" value="HORVU.MOREX.r3.4HG0405270"/>
</dbReference>